<dbReference type="eggNOG" id="COG4327">
    <property type="taxonomic scope" value="Bacteria"/>
</dbReference>
<protein>
    <submittedName>
        <fullName evidence="3">RNA polymerase sigma-32 factor</fullName>
    </submittedName>
</protein>
<dbReference type="Pfam" id="PF13937">
    <property type="entry name" value="DUF4212"/>
    <property type="match status" value="1"/>
</dbReference>
<sequence>MNAGEKAAAKKAAGHHADYWPRTRRLMLITIAIWAVLGFGIHFFVTVFNDIVILGFPLGFYLAAQGALIGFVVLIFWFSRKQEELDSRYGMAEDE</sequence>
<evidence type="ECO:0000256" key="1">
    <source>
        <dbReference type="SAM" id="Phobius"/>
    </source>
</evidence>
<dbReference type="STRING" id="1333998.M2A_3004"/>
<gene>
    <name evidence="3" type="ORF">M2A_3004</name>
</gene>
<dbReference type="RefSeq" id="WP_045449182.1">
    <property type="nucleotide sequence ID" value="NZ_BBIO01000020.1"/>
</dbReference>
<feature type="transmembrane region" description="Helical" evidence="1">
    <location>
        <begin position="26"/>
        <end position="45"/>
    </location>
</feature>
<feature type="domain" description="Sodium symporter small subunit" evidence="2">
    <location>
        <begin position="17"/>
        <end position="91"/>
    </location>
</feature>
<evidence type="ECO:0000313" key="4">
    <source>
        <dbReference type="Proteomes" id="UP000028702"/>
    </source>
</evidence>
<name>A0A081BEN7_9HYPH</name>
<organism evidence="3 4">
    <name type="scientific">Tepidicaulis marinus</name>
    <dbReference type="NCBI Taxonomy" id="1333998"/>
    <lineage>
        <taxon>Bacteria</taxon>
        <taxon>Pseudomonadati</taxon>
        <taxon>Pseudomonadota</taxon>
        <taxon>Alphaproteobacteria</taxon>
        <taxon>Hyphomicrobiales</taxon>
        <taxon>Parvibaculaceae</taxon>
        <taxon>Tepidicaulis</taxon>
    </lineage>
</organism>
<keyword evidence="4" id="KW-1185">Reference proteome</keyword>
<comment type="caution">
    <text evidence="3">The sequence shown here is derived from an EMBL/GenBank/DDBJ whole genome shotgun (WGS) entry which is preliminary data.</text>
</comment>
<feature type="transmembrane region" description="Helical" evidence="1">
    <location>
        <begin position="51"/>
        <end position="78"/>
    </location>
</feature>
<keyword evidence="1" id="KW-0812">Transmembrane</keyword>
<keyword evidence="1" id="KW-1133">Transmembrane helix</keyword>
<dbReference type="EMBL" id="BBIO01000020">
    <property type="protein sequence ID" value="GAK46505.1"/>
    <property type="molecule type" value="Genomic_DNA"/>
</dbReference>
<accession>A0A081BEN7</accession>
<evidence type="ECO:0000313" key="3">
    <source>
        <dbReference type="EMBL" id="GAK46505.1"/>
    </source>
</evidence>
<dbReference type="NCBIfam" id="TIGR03647">
    <property type="entry name" value="Na_symport_sm"/>
    <property type="match status" value="1"/>
</dbReference>
<proteinExistence type="predicted"/>
<dbReference type="Proteomes" id="UP000028702">
    <property type="component" value="Unassembled WGS sequence"/>
</dbReference>
<evidence type="ECO:0000259" key="2">
    <source>
        <dbReference type="Pfam" id="PF13937"/>
    </source>
</evidence>
<dbReference type="AlphaFoldDB" id="A0A081BEN7"/>
<keyword evidence="1" id="KW-0472">Membrane</keyword>
<reference evidence="3 4" key="1">
    <citation type="submission" date="2014-07" db="EMBL/GenBank/DDBJ databases">
        <title>Tepidicaulis marinum gen. nov., sp. nov., a novel marine bacterium denitrifying nitrate to nitrous oxide strictly under microaerobic conditions.</title>
        <authorList>
            <person name="Takeuchi M."/>
            <person name="Yamagishi T."/>
            <person name="Kamagata Y."/>
            <person name="Oshima K."/>
            <person name="Hattori M."/>
            <person name="Katayama T."/>
            <person name="Hanada S."/>
            <person name="Tamaki H."/>
            <person name="Marumo K."/>
            <person name="Maeda H."/>
            <person name="Nedachi M."/>
            <person name="Iwasaki W."/>
            <person name="Suwa Y."/>
            <person name="Sakata S."/>
        </authorList>
    </citation>
    <scope>NUCLEOTIDE SEQUENCE [LARGE SCALE GENOMIC DNA]</scope>
    <source>
        <strain evidence="3 4">MA2</strain>
    </source>
</reference>
<dbReference type="InterPro" id="IPR019886">
    <property type="entry name" value="Na_symporter_ssu"/>
</dbReference>